<comment type="caution">
    <text evidence="2">The sequence shown here is derived from an EMBL/GenBank/DDBJ whole genome shotgun (WGS) entry which is preliminary data.</text>
</comment>
<feature type="transmembrane region" description="Helical" evidence="1">
    <location>
        <begin position="6"/>
        <end position="22"/>
    </location>
</feature>
<dbReference type="RefSeq" id="WP_378266778.1">
    <property type="nucleotide sequence ID" value="NZ_JBHUKR010000009.1"/>
</dbReference>
<reference evidence="3" key="1">
    <citation type="journal article" date="2019" name="Int. J. Syst. Evol. Microbiol.">
        <title>The Global Catalogue of Microorganisms (GCM) 10K type strain sequencing project: providing services to taxonomists for standard genome sequencing and annotation.</title>
        <authorList>
            <consortium name="The Broad Institute Genomics Platform"/>
            <consortium name="The Broad Institute Genome Sequencing Center for Infectious Disease"/>
            <person name="Wu L."/>
            <person name="Ma J."/>
        </authorList>
    </citation>
    <scope>NUCLEOTIDE SEQUENCE [LARGE SCALE GENOMIC DNA]</scope>
    <source>
        <strain evidence="3">CGMCC 4.7645</strain>
    </source>
</reference>
<proteinExistence type="predicted"/>
<name>A0ABW5FVZ9_9PSEU</name>
<keyword evidence="1" id="KW-0812">Transmembrane</keyword>
<dbReference type="EMBL" id="JBHUKR010000009">
    <property type="protein sequence ID" value="MFD2418774.1"/>
    <property type="molecule type" value="Genomic_DNA"/>
</dbReference>
<feature type="transmembrane region" description="Helical" evidence="1">
    <location>
        <begin position="130"/>
        <end position="149"/>
    </location>
</feature>
<gene>
    <name evidence="2" type="ORF">ACFSXZ_20820</name>
</gene>
<feature type="transmembrane region" description="Helical" evidence="1">
    <location>
        <begin position="98"/>
        <end position="118"/>
    </location>
</feature>
<feature type="transmembrane region" description="Helical" evidence="1">
    <location>
        <begin position="34"/>
        <end position="54"/>
    </location>
</feature>
<feature type="transmembrane region" description="Helical" evidence="1">
    <location>
        <begin position="66"/>
        <end position="86"/>
    </location>
</feature>
<sequence>MSVTEILLYLAIAAVVVWRVIIRQWRGSAITVRGLVLIPGILVVIGVSNCLAALSRASAGEIELLVADVVVLIGLGVARAASTTVTTRGGNAFQKGTVLTLLLWLTTIVVRIGVAVLGTRLGVAGPLTSASVVLSMGLSIGVQNAVIYLRARSLGLPVAADRRGLAVRP</sequence>
<evidence type="ECO:0000256" key="1">
    <source>
        <dbReference type="SAM" id="Phobius"/>
    </source>
</evidence>
<evidence type="ECO:0000313" key="2">
    <source>
        <dbReference type="EMBL" id="MFD2418774.1"/>
    </source>
</evidence>
<protein>
    <recommendedName>
        <fullName evidence="4">DUF1453 domain-containing protein</fullName>
    </recommendedName>
</protein>
<keyword evidence="1" id="KW-0472">Membrane</keyword>
<keyword evidence="1" id="KW-1133">Transmembrane helix</keyword>
<keyword evidence="3" id="KW-1185">Reference proteome</keyword>
<dbReference type="Proteomes" id="UP001597417">
    <property type="component" value="Unassembled WGS sequence"/>
</dbReference>
<accession>A0ABW5FVZ9</accession>
<evidence type="ECO:0000313" key="3">
    <source>
        <dbReference type="Proteomes" id="UP001597417"/>
    </source>
</evidence>
<organism evidence="2 3">
    <name type="scientific">Amycolatopsis pigmentata</name>
    <dbReference type="NCBI Taxonomy" id="450801"/>
    <lineage>
        <taxon>Bacteria</taxon>
        <taxon>Bacillati</taxon>
        <taxon>Actinomycetota</taxon>
        <taxon>Actinomycetes</taxon>
        <taxon>Pseudonocardiales</taxon>
        <taxon>Pseudonocardiaceae</taxon>
        <taxon>Amycolatopsis</taxon>
    </lineage>
</organism>
<evidence type="ECO:0008006" key="4">
    <source>
        <dbReference type="Google" id="ProtNLM"/>
    </source>
</evidence>